<dbReference type="EMBL" id="BAABAT010000065">
    <property type="protein sequence ID" value="GAA4263292.1"/>
    <property type="molecule type" value="Genomic_DNA"/>
</dbReference>
<accession>A0ABP8DTU9</accession>
<proteinExistence type="predicted"/>
<feature type="transmembrane region" description="Helical" evidence="2">
    <location>
        <begin position="46"/>
        <end position="66"/>
    </location>
</feature>
<name>A0ABP8DTU9_9ACTN</name>
<organism evidence="3 4">
    <name type="scientific">Dactylosporangium darangshiense</name>
    <dbReference type="NCBI Taxonomy" id="579108"/>
    <lineage>
        <taxon>Bacteria</taxon>
        <taxon>Bacillati</taxon>
        <taxon>Actinomycetota</taxon>
        <taxon>Actinomycetes</taxon>
        <taxon>Micromonosporales</taxon>
        <taxon>Micromonosporaceae</taxon>
        <taxon>Dactylosporangium</taxon>
    </lineage>
</organism>
<keyword evidence="2" id="KW-1133">Transmembrane helix</keyword>
<protein>
    <recommendedName>
        <fullName evidence="5">CU044_5270 family protein</fullName>
    </recommendedName>
</protein>
<keyword evidence="4" id="KW-1185">Reference proteome</keyword>
<keyword evidence="2" id="KW-0812">Transmembrane</keyword>
<evidence type="ECO:0008006" key="5">
    <source>
        <dbReference type="Google" id="ProtNLM"/>
    </source>
</evidence>
<keyword evidence="2" id="KW-0472">Membrane</keyword>
<evidence type="ECO:0000256" key="1">
    <source>
        <dbReference type="SAM" id="MobiDB-lite"/>
    </source>
</evidence>
<evidence type="ECO:0000313" key="4">
    <source>
        <dbReference type="Proteomes" id="UP001500620"/>
    </source>
</evidence>
<evidence type="ECO:0000313" key="3">
    <source>
        <dbReference type="EMBL" id="GAA4263292.1"/>
    </source>
</evidence>
<dbReference type="Proteomes" id="UP001500620">
    <property type="component" value="Unassembled WGS sequence"/>
</dbReference>
<gene>
    <name evidence="3" type="ORF">GCM10022255_106520</name>
</gene>
<evidence type="ECO:0000256" key="2">
    <source>
        <dbReference type="SAM" id="Phobius"/>
    </source>
</evidence>
<comment type="caution">
    <text evidence="3">The sequence shown here is derived from an EMBL/GenBank/DDBJ whole genome shotgun (WGS) entry which is preliminary data.</text>
</comment>
<sequence length="353" mass="37473">MRASYRGAAVPSDNERSVLLAAMNMSDKDPLTASLLPGRRAVSLRVLLAGLVAAVVSLASVLLLVVTAGADPHQPTWASAAPPSPSRPPAVDVATADLTVRVRLQTLGDQAEWVSADSCLGAYSQLHVQRRVHSGKVAVAFDNLQWRKADGAGWLLERRLPDGPDVSDLAGGTDPDALQQTPATVVEYPPGALDLHLPEPLPTDAAQLEMALLGDNPAGMDSGYLLARILDLVRVRYLDRAERAAVLRVLADLPGLEYDGPGQDVAGRQGLTFGLTGEGSRILLTIHKQTGEILAWQRESMVGRDPDPVEVVLVLDRTRVDLPDGVVHGRMPTSPQPMSRCCSGSAETPVEGV</sequence>
<feature type="region of interest" description="Disordered" evidence="1">
    <location>
        <begin position="325"/>
        <end position="353"/>
    </location>
</feature>
<reference evidence="4" key="1">
    <citation type="journal article" date="2019" name="Int. J. Syst. Evol. Microbiol.">
        <title>The Global Catalogue of Microorganisms (GCM) 10K type strain sequencing project: providing services to taxonomists for standard genome sequencing and annotation.</title>
        <authorList>
            <consortium name="The Broad Institute Genomics Platform"/>
            <consortium name="The Broad Institute Genome Sequencing Center for Infectious Disease"/>
            <person name="Wu L."/>
            <person name="Ma J."/>
        </authorList>
    </citation>
    <scope>NUCLEOTIDE SEQUENCE [LARGE SCALE GENOMIC DNA]</scope>
    <source>
        <strain evidence="4">JCM 17441</strain>
    </source>
</reference>